<accession>A0A5M8PQT9</accession>
<evidence type="ECO:0000313" key="1">
    <source>
        <dbReference type="EMBL" id="KAA6411827.1"/>
    </source>
</evidence>
<dbReference type="EMBL" id="VXIT01000006">
    <property type="protein sequence ID" value="KAA6411827.1"/>
    <property type="molecule type" value="Genomic_DNA"/>
</dbReference>
<name>A0A5M8PQT9_9LECA</name>
<dbReference type="AlphaFoldDB" id="A0A5M8PQT9"/>
<dbReference type="Proteomes" id="UP000324767">
    <property type="component" value="Unassembled WGS sequence"/>
</dbReference>
<evidence type="ECO:0000313" key="2">
    <source>
        <dbReference type="Proteomes" id="UP000324767"/>
    </source>
</evidence>
<dbReference type="PANTHER" id="PTHR38699:SF1">
    <property type="entry name" value="MITOPHAGY RECEPTOR ATG43"/>
    <property type="match status" value="1"/>
</dbReference>
<dbReference type="InterPro" id="IPR013898">
    <property type="entry name" value="Atg43"/>
</dbReference>
<dbReference type="GO" id="GO:0140580">
    <property type="term" value="F:mitochondrion autophagosome adaptor activity"/>
    <property type="evidence" value="ECO:0007669"/>
    <property type="project" value="InterPro"/>
</dbReference>
<dbReference type="GO" id="GO:0000423">
    <property type="term" value="P:mitophagy"/>
    <property type="evidence" value="ECO:0007669"/>
    <property type="project" value="InterPro"/>
</dbReference>
<sequence length="98" mass="10375">MRCAAAIGCTTVPGPRRPATDAAAAAAGSALRAELYGEFAGVEGWSGVGWVTVRDQVVMPLVQGTLWTLALSGWRYWNREAQVGGATVGGRIRRWWGG</sequence>
<dbReference type="OrthoDB" id="2430343at2759"/>
<comment type="caution">
    <text evidence="1">The sequence shown here is derived from an EMBL/GenBank/DDBJ whole genome shotgun (WGS) entry which is preliminary data.</text>
</comment>
<gene>
    <name evidence="1" type="ORF">FRX48_03977</name>
</gene>
<dbReference type="PANTHER" id="PTHR38699">
    <property type="entry name" value="CHROMOSOME 1, WHOLE GENOME SHOTGUN SEQUENCE"/>
    <property type="match status" value="1"/>
</dbReference>
<organism evidence="1 2">
    <name type="scientific">Lasallia pustulata</name>
    <dbReference type="NCBI Taxonomy" id="136370"/>
    <lineage>
        <taxon>Eukaryota</taxon>
        <taxon>Fungi</taxon>
        <taxon>Dikarya</taxon>
        <taxon>Ascomycota</taxon>
        <taxon>Pezizomycotina</taxon>
        <taxon>Lecanoromycetes</taxon>
        <taxon>OSLEUM clade</taxon>
        <taxon>Umbilicariomycetidae</taxon>
        <taxon>Umbilicariales</taxon>
        <taxon>Umbilicariaceae</taxon>
        <taxon>Lasallia</taxon>
    </lineage>
</organism>
<protein>
    <submittedName>
        <fullName evidence="1">Uncharacterized protein</fullName>
    </submittedName>
</protein>
<proteinExistence type="predicted"/>
<reference evidence="1 2" key="1">
    <citation type="submission" date="2019-09" db="EMBL/GenBank/DDBJ databases">
        <title>The hologenome of the rock-dwelling lichen Lasallia pustulata.</title>
        <authorList>
            <person name="Greshake Tzovaras B."/>
            <person name="Segers F."/>
            <person name="Bicker A."/>
            <person name="Dal Grande F."/>
            <person name="Otte J."/>
            <person name="Hankeln T."/>
            <person name="Schmitt I."/>
            <person name="Ebersberger I."/>
        </authorList>
    </citation>
    <scope>NUCLEOTIDE SEQUENCE [LARGE SCALE GENOMIC DNA]</scope>
    <source>
        <strain evidence="1">A1-1</strain>
    </source>
</reference>